<name>A0AAX4HU15_9BACT</name>
<dbReference type="Proteomes" id="UP001324634">
    <property type="component" value="Chromosome"/>
</dbReference>
<organism evidence="1 2">
    <name type="scientific">Peredibacter starrii</name>
    <dbReference type="NCBI Taxonomy" id="28202"/>
    <lineage>
        <taxon>Bacteria</taxon>
        <taxon>Pseudomonadati</taxon>
        <taxon>Bdellovibrionota</taxon>
        <taxon>Bacteriovoracia</taxon>
        <taxon>Bacteriovoracales</taxon>
        <taxon>Bacteriovoracaceae</taxon>
        <taxon>Peredibacter</taxon>
    </lineage>
</organism>
<gene>
    <name evidence="1" type="ORF">SOO65_07930</name>
</gene>
<keyword evidence="2" id="KW-1185">Reference proteome</keyword>
<protein>
    <submittedName>
        <fullName evidence="1">Uncharacterized protein</fullName>
    </submittedName>
</protein>
<evidence type="ECO:0000313" key="2">
    <source>
        <dbReference type="Proteomes" id="UP001324634"/>
    </source>
</evidence>
<accession>A0AAX4HU15</accession>
<dbReference type="EMBL" id="CP139487">
    <property type="protein sequence ID" value="WPU66672.1"/>
    <property type="molecule type" value="Genomic_DNA"/>
</dbReference>
<proteinExistence type="predicted"/>
<dbReference type="RefSeq" id="WP_321399121.1">
    <property type="nucleotide sequence ID" value="NZ_CP139487.1"/>
</dbReference>
<evidence type="ECO:0000313" key="1">
    <source>
        <dbReference type="EMBL" id="WPU66672.1"/>
    </source>
</evidence>
<dbReference type="AlphaFoldDB" id="A0AAX4HU15"/>
<reference evidence="1 2" key="1">
    <citation type="submission" date="2023-11" db="EMBL/GenBank/DDBJ databases">
        <title>Peredibacter starrii A3.12.</title>
        <authorList>
            <person name="Mitchell R.J."/>
        </authorList>
    </citation>
    <scope>NUCLEOTIDE SEQUENCE [LARGE SCALE GENOMIC DNA]</scope>
    <source>
        <strain evidence="1 2">A3.12</strain>
    </source>
</reference>
<sequence>MNKARSFTILSLIALLFVSVCVHFYNTESYLNNENLAKKSRDYDRDGEKERDQSQAPEALKVAQLNILPTAAHIVPVSFVVSEKYRIPVKSDSNFYSLFVLSIFKPPIFV</sequence>
<dbReference type="KEGG" id="psti:SOO65_07930"/>